<feature type="domain" description="SH3b" evidence="3">
    <location>
        <begin position="254"/>
        <end position="316"/>
    </location>
</feature>
<evidence type="ECO:0000313" key="5">
    <source>
        <dbReference type="Proteomes" id="UP000219252"/>
    </source>
</evidence>
<dbReference type="SUPFAM" id="SSF53187">
    <property type="entry name" value="Zn-dependent exopeptidases"/>
    <property type="match status" value="1"/>
</dbReference>
<dbReference type="AlphaFoldDB" id="A0A285U3Y3"/>
<dbReference type="PANTHER" id="PTHR34408">
    <property type="entry name" value="FAMILY PROTEIN, PUTATIVE-RELATED"/>
    <property type="match status" value="1"/>
</dbReference>
<dbReference type="SMART" id="SM00287">
    <property type="entry name" value="SH3b"/>
    <property type="match status" value="4"/>
</dbReference>
<dbReference type="GO" id="GO:0071555">
    <property type="term" value="P:cell wall organization"/>
    <property type="evidence" value="ECO:0007669"/>
    <property type="project" value="UniProtKB-KW"/>
</dbReference>
<name>A0A285U3Y3_9BACL</name>
<dbReference type="RefSeq" id="WP_097148377.1">
    <property type="nucleotide sequence ID" value="NZ_OBQC01000002.1"/>
</dbReference>
<proteinExistence type="predicted"/>
<dbReference type="CDD" id="cd02696">
    <property type="entry name" value="MurNAc-LAA"/>
    <property type="match status" value="1"/>
</dbReference>
<dbReference type="Pfam" id="PF01520">
    <property type="entry name" value="Amidase_3"/>
    <property type="match status" value="1"/>
</dbReference>
<dbReference type="InterPro" id="IPR002508">
    <property type="entry name" value="MurNAc-LAA_cat"/>
</dbReference>
<dbReference type="GO" id="GO:0008745">
    <property type="term" value="F:N-acetylmuramoyl-L-alanine amidase activity"/>
    <property type="evidence" value="ECO:0007669"/>
    <property type="project" value="InterPro"/>
</dbReference>
<dbReference type="Gene3D" id="3.40.630.40">
    <property type="entry name" value="Zn-dependent exopeptidases"/>
    <property type="match status" value="1"/>
</dbReference>
<dbReference type="InterPro" id="IPR017293">
    <property type="entry name" value="N-acetylmuramoyl-L-ala_amidase"/>
</dbReference>
<reference evidence="5" key="1">
    <citation type="submission" date="2017-08" db="EMBL/GenBank/DDBJ databases">
        <authorList>
            <person name="Varghese N."/>
            <person name="Submissions S."/>
        </authorList>
    </citation>
    <scope>NUCLEOTIDE SEQUENCE [LARGE SCALE GENOMIC DNA]</scope>
    <source>
        <strain evidence="5">JC23</strain>
    </source>
</reference>
<evidence type="ECO:0000256" key="2">
    <source>
        <dbReference type="ARBA" id="ARBA00023316"/>
    </source>
</evidence>
<dbReference type="Gene3D" id="2.30.30.40">
    <property type="entry name" value="SH3 Domains"/>
    <property type="match status" value="4"/>
</dbReference>
<dbReference type="PROSITE" id="PS51781">
    <property type="entry name" value="SH3B"/>
    <property type="match status" value="4"/>
</dbReference>
<dbReference type="InterPro" id="IPR052354">
    <property type="entry name" value="Cell_Wall_Dynamics_Protein"/>
</dbReference>
<dbReference type="Pfam" id="PF08239">
    <property type="entry name" value="SH3_3"/>
    <property type="match status" value="4"/>
</dbReference>
<feature type="domain" description="SH3b" evidence="3">
    <location>
        <begin position="181"/>
        <end position="246"/>
    </location>
</feature>
<evidence type="ECO:0000313" key="4">
    <source>
        <dbReference type="EMBL" id="SOC36397.1"/>
    </source>
</evidence>
<keyword evidence="2" id="KW-0961">Cell wall biogenesis/degradation</keyword>
<dbReference type="SMART" id="SM00646">
    <property type="entry name" value="Ami_3"/>
    <property type="match status" value="1"/>
</dbReference>
<feature type="domain" description="SH3b" evidence="3">
    <location>
        <begin position="104"/>
        <end position="166"/>
    </location>
</feature>
<organism evidence="4 5">
    <name type="scientific">Ureibacillus acetophenoni</name>
    <dbReference type="NCBI Taxonomy" id="614649"/>
    <lineage>
        <taxon>Bacteria</taxon>
        <taxon>Bacillati</taxon>
        <taxon>Bacillota</taxon>
        <taxon>Bacilli</taxon>
        <taxon>Bacillales</taxon>
        <taxon>Caryophanaceae</taxon>
        <taxon>Ureibacillus</taxon>
    </lineage>
</organism>
<dbReference type="InterPro" id="IPR003646">
    <property type="entry name" value="SH3-like_bac-type"/>
</dbReference>
<evidence type="ECO:0000256" key="1">
    <source>
        <dbReference type="ARBA" id="ARBA00022801"/>
    </source>
</evidence>
<dbReference type="Proteomes" id="UP000219252">
    <property type="component" value="Unassembled WGS sequence"/>
</dbReference>
<accession>A0A285U3Y3</accession>
<protein>
    <submittedName>
        <fullName evidence="4">N-acetylmuramoyl-L-alanine amidase</fullName>
    </submittedName>
</protein>
<keyword evidence="5" id="KW-1185">Reference proteome</keyword>
<evidence type="ECO:0000259" key="3">
    <source>
        <dbReference type="PROSITE" id="PS51781"/>
    </source>
</evidence>
<keyword evidence="1" id="KW-0378">Hydrolase</keyword>
<feature type="domain" description="SH3b" evidence="3">
    <location>
        <begin position="31"/>
        <end position="95"/>
    </location>
</feature>
<dbReference type="GO" id="GO:0009253">
    <property type="term" value="P:peptidoglycan catabolic process"/>
    <property type="evidence" value="ECO:0007669"/>
    <property type="project" value="InterPro"/>
</dbReference>
<gene>
    <name evidence="4" type="ORF">SAMN05877842_102315</name>
</gene>
<dbReference type="EMBL" id="OBQC01000002">
    <property type="protein sequence ID" value="SOC36397.1"/>
    <property type="molecule type" value="Genomic_DNA"/>
</dbReference>
<sequence>MKKLYSILVIVILLLAIYLFTQNTNLATSSEQSKQVVILNNDINLRKGPGLSYPIAVSVNEGQAFSMIEQKGDWIYVAKDEETVGWVPAWHTSSNEQNQLSSNIKVAISTVNGLNVRAEPKTSSAVLTQLSLGNETVVVKEEKNWVKIEDNLGTSGWVSKDYINIKEKSADVLTEMKSPSEVESFITIKVESVNVRDEPDASSAIVGTVNKEETFKILDQKNNWYKIEYSEEQEAWVYRFYGIVDSIAPSSNESKSITIIYGGTNLRESPSTNSPVVKRASLGESYEILSTEGDWYEIAISSNESAYVAQWVVSSDIKQQSISKDKPVVNRKKGTLNGVTIVLDPGHGGNDQGTAGYRGSIEKDITLMTAQLLQEKLKNAGATVYLTRESDMYVDLRKRVSVAHTYAADAFISIHYDATDDSTISGFTTYYYHDYQQKLAQFVNDSLAKKVTLRDRGAQIGDYLVLRENYQNAILIELGYLSNPTEERVITTDFYREQATLGIYEGIINYFDAQLQ</sequence>
<dbReference type="OrthoDB" id="9806267at2"/>
<dbReference type="PANTHER" id="PTHR34408:SF1">
    <property type="entry name" value="GLYCOSYL HYDROLASE FAMILY 19 DOMAIN-CONTAINING PROTEIN HI_1415"/>
    <property type="match status" value="1"/>
</dbReference>
<dbReference type="PIRSF" id="PIRSF037846">
    <property type="entry name" value="Autolysin_YrvJ_prd"/>
    <property type="match status" value="1"/>
</dbReference>